<keyword evidence="4" id="KW-1185">Reference proteome</keyword>
<dbReference type="Gene3D" id="3.30.70.330">
    <property type="match status" value="2"/>
</dbReference>
<evidence type="ECO:0000313" key="3">
    <source>
        <dbReference type="EMBL" id="KAJ8392181.1"/>
    </source>
</evidence>
<dbReference type="InterPro" id="IPR035979">
    <property type="entry name" value="RBD_domain_sf"/>
</dbReference>
<comment type="caution">
    <text evidence="3">The sequence shown here is derived from an EMBL/GenBank/DDBJ whole genome shotgun (WGS) entry which is preliminary data.</text>
</comment>
<feature type="compositionally biased region" description="Low complexity" evidence="1">
    <location>
        <begin position="651"/>
        <end position="667"/>
    </location>
</feature>
<evidence type="ECO:0000259" key="2">
    <source>
        <dbReference type="SMART" id="SM00360"/>
    </source>
</evidence>
<reference evidence="3" key="1">
    <citation type="journal article" date="2023" name="Science">
        <title>Genome structures resolve the early diversification of teleost fishes.</title>
        <authorList>
            <person name="Parey E."/>
            <person name="Louis A."/>
            <person name="Montfort J."/>
            <person name="Bouchez O."/>
            <person name="Roques C."/>
            <person name="Iampietro C."/>
            <person name="Lluch J."/>
            <person name="Castinel A."/>
            <person name="Donnadieu C."/>
            <person name="Desvignes T."/>
            <person name="Floi Bucao C."/>
            <person name="Jouanno E."/>
            <person name="Wen M."/>
            <person name="Mejri S."/>
            <person name="Dirks R."/>
            <person name="Jansen H."/>
            <person name="Henkel C."/>
            <person name="Chen W.J."/>
            <person name="Zahm M."/>
            <person name="Cabau C."/>
            <person name="Klopp C."/>
            <person name="Thompson A.W."/>
            <person name="Robinson-Rechavi M."/>
            <person name="Braasch I."/>
            <person name="Lecointre G."/>
            <person name="Bobe J."/>
            <person name="Postlethwait J.H."/>
            <person name="Berthelot C."/>
            <person name="Roest Crollius H."/>
            <person name="Guiguen Y."/>
        </authorList>
    </citation>
    <scope>NUCLEOTIDE SEQUENCE</scope>
    <source>
        <strain evidence="3">NC1722</strain>
    </source>
</reference>
<dbReference type="AlphaFoldDB" id="A0AAD7S052"/>
<protein>
    <recommendedName>
        <fullName evidence="2">RRM domain-containing protein</fullName>
    </recommendedName>
</protein>
<feature type="region of interest" description="Disordered" evidence="1">
    <location>
        <begin position="648"/>
        <end position="704"/>
    </location>
</feature>
<sequence>MSHPLYNPRGVPFSSQRPIVSNQYGVNAQPVLDMAGARIGPAAGMMSQMMPQQMGYQMAQRPAALSQDMESTIDMHIRGAREEVRLLNQMMHQQKLVDPRLRKEPGEEALSQGSGFPPQRVPGRPEEQSAVDWSNYQTANKLFTTQVMAQPSPPAQMFQPSGFGSPAGGGRGSVESQPPPVAVPAERRLSRYTSETASSILASFGLSNEDLELLSHYPDEQLTPDNLPFILRDIRVRKAKRNLPEMDHPRPSSGAQDHHGNEPRTSKVIDYGHSSKFGYSEESPDTFKREQRAVDAPKYVRDVAAGSATFPWAEAKRPQPSTVPVAKKPPMDHRKHPPGMEDKSTKSVPTREPLPVSSRPVAAAPHAIRPNLVNLTDVSGGPKPAYTGVKPAWSPSFPPSNAGTLMLKRLPTPTMMNDYSAASPRIFPHTCSLCNIECAQIKDWIEHQNSSLHIESCRRLRKQYPDWKVDTVAVSRNESKTSLDRRSPKRHTRSQSRSQSWSRSPSPWRYHGRSGSGGRRRSCSPRRYHRNRQSRSRSRSRSRSPRRSPRRLGRPNAPAVPGRRRSRTPPPRRSRSRSGSYPRRSPTRPARRLSPRRRSPHRQQRSASSERLAKKLIESSGLSVTDSTTLKAMMESLAPALMAELAKKKGGSSSASSKSGSKKQAASPPTPKRGEAPKPASAGKTPLPKPGASPKNVKAKRKGSPGTACLLRLSGVPFTTTHQELVNAVQTYGKVNNAILLKKVEEALVCMEREEDAKTLADCQSLTIRGKTIVVCRESEKDVTKEQKKPVVMKKKEPPSVKSVVNVMSKAQAKKTEGNVVKKVVKKEPLKKCLVQISGLPESGYTEEDLTKLATPFGFSAELVIAVQQRLAFVELPNVGVR</sequence>
<feature type="region of interest" description="Disordered" evidence="1">
    <location>
        <begin position="314"/>
        <end position="361"/>
    </location>
</feature>
<gene>
    <name evidence="3" type="ORF">AAFF_G00077490</name>
</gene>
<feature type="compositionally biased region" description="Basic residues" evidence="1">
    <location>
        <begin position="562"/>
        <end position="576"/>
    </location>
</feature>
<evidence type="ECO:0000256" key="1">
    <source>
        <dbReference type="SAM" id="MobiDB-lite"/>
    </source>
</evidence>
<feature type="compositionally biased region" description="Basic and acidic residues" evidence="1">
    <location>
        <begin position="477"/>
        <end position="486"/>
    </location>
</feature>
<dbReference type="EMBL" id="JAINUG010000148">
    <property type="protein sequence ID" value="KAJ8392181.1"/>
    <property type="molecule type" value="Genomic_DNA"/>
</dbReference>
<dbReference type="GO" id="GO:0003723">
    <property type="term" value="F:RNA binding"/>
    <property type="evidence" value="ECO:0007669"/>
    <property type="project" value="InterPro"/>
</dbReference>
<organism evidence="3 4">
    <name type="scientific">Aldrovandia affinis</name>
    <dbReference type="NCBI Taxonomy" id="143900"/>
    <lineage>
        <taxon>Eukaryota</taxon>
        <taxon>Metazoa</taxon>
        <taxon>Chordata</taxon>
        <taxon>Craniata</taxon>
        <taxon>Vertebrata</taxon>
        <taxon>Euteleostomi</taxon>
        <taxon>Actinopterygii</taxon>
        <taxon>Neopterygii</taxon>
        <taxon>Teleostei</taxon>
        <taxon>Notacanthiformes</taxon>
        <taxon>Halosauridae</taxon>
        <taxon>Aldrovandia</taxon>
    </lineage>
</organism>
<feature type="compositionally biased region" description="Basic residues" evidence="1">
    <location>
        <begin position="518"/>
        <end position="553"/>
    </location>
</feature>
<name>A0AAD7S052_9TELE</name>
<feature type="domain" description="RRM" evidence="2">
    <location>
        <begin position="710"/>
        <end position="776"/>
    </location>
</feature>
<proteinExistence type="predicted"/>
<accession>A0AAD7S052</accession>
<evidence type="ECO:0000313" key="4">
    <source>
        <dbReference type="Proteomes" id="UP001221898"/>
    </source>
</evidence>
<feature type="region of interest" description="Disordered" evidence="1">
    <location>
        <begin position="102"/>
        <end position="130"/>
    </location>
</feature>
<feature type="region of interest" description="Disordered" evidence="1">
    <location>
        <begin position="476"/>
        <end position="613"/>
    </location>
</feature>
<feature type="compositionally biased region" description="Basic and acidic residues" evidence="1">
    <location>
        <begin position="241"/>
        <end position="267"/>
    </location>
</feature>
<feature type="region of interest" description="Disordered" evidence="1">
    <location>
        <begin position="152"/>
        <end position="186"/>
    </location>
</feature>
<dbReference type="SUPFAM" id="SSF54928">
    <property type="entry name" value="RNA-binding domain, RBD"/>
    <property type="match status" value="1"/>
</dbReference>
<feature type="region of interest" description="Disordered" evidence="1">
    <location>
        <begin position="241"/>
        <end position="270"/>
    </location>
</feature>
<dbReference type="SMART" id="SM00360">
    <property type="entry name" value="RRM"/>
    <property type="match status" value="1"/>
</dbReference>
<dbReference type="Proteomes" id="UP001221898">
    <property type="component" value="Unassembled WGS sequence"/>
</dbReference>
<feature type="compositionally biased region" description="Low complexity" evidence="1">
    <location>
        <begin position="495"/>
        <end position="509"/>
    </location>
</feature>
<feature type="compositionally biased region" description="Basic residues" evidence="1">
    <location>
        <begin position="585"/>
        <end position="604"/>
    </location>
</feature>
<dbReference type="InterPro" id="IPR012677">
    <property type="entry name" value="Nucleotide-bd_a/b_plait_sf"/>
</dbReference>
<dbReference type="InterPro" id="IPR000504">
    <property type="entry name" value="RRM_dom"/>
</dbReference>
<dbReference type="PANTHER" id="PTHR15592">
    <property type="entry name" value="MATRIN 3/NUCLEAR PROTEIN 220-RELATED"/>
    <property type="match status" value="1"/>
</dbReference>